<dbReference type="RefSeq" id="WP_242758980.1">
    <property type="nucleotide sequence ID" value="NZ_JALDAY010000001.1"/>
</dbReference>
<dbReference type="Proteomes" id="UP001165269">
    <property type="component" value="Unassembled WGS sequence"/>
</dbReference>
<protein>
    <recommendedName>
        <fullName evidence="6">Probable sugar-binding periplasmic protein</fullName>
    </recommendedName>
</protein>
<evidence type="ECO:0000256" key="4">
    <source>
        <dbReference type="ARBA" id="ARBA00022729"/>
    </source>
</evidence>
<name>A0ABS9XX82_9ACTN</name>
<keyword evidence="3" id="KW-0813">Transport</keyword>
<evidence type="ECO:0000256" key="7">
    <source>
        <dbReference type="SAM" id="SignalP"/>
    </source>
</evidence>
<reference evidence="8" key="1">
    <citation type="submission" date="2022-03" db="EMBL/GenBank/DDBJ databases">
        <title>Streptomyces 7R015 and 7R016 isolated from Barleria lupulina in Thailand.</title>
        <authorList>
            <person name="Kanchanasin P."/>
            <person name="Phongsopitanun W."/>
            <person name="Tanasupawat S."/>
        </authorList>
    </citation>
    <scope>NUCLEOTIDE SEQUENCE</scope>
    <source>
        <strain evidence="8">7R015</strain>
    </source>
</reference>
<evidence type="ECO:0000256" key="5">
    <source>
        <dbReference type="ARBA" id="ARBA00049629"/>
    </source>
</evidence>
<organism evidence="8 9">
    <name type="scientific">Streptomyces cylindrosporus</name>
    <dbReference type="NCBI Taxonomy" id="2927583"/>
    <lineage>
        <taxon>Bacteria</taxon>
        <taxon>Bacillati</taxon>
        <taxon>Actinomycetota</taxon>
        <taxon>Actinomycetes</taxon>
        <taxon>Kitasatosporales</taxon>
        <taxon>Streptomycetaceae</taxon>
        <taxon>Streptomyces</taxon>
    </lineage>
</organism>
<evidence type="ECO:0000256" key="3">
    <source>
        <dbReference type="ARBA" id="ARBA00022448"/>
    </source>
</evidence>
<feature type="signal peptide" evidence="7">
    <location>
        <begin position="1"/>
        <end position="37"/>
    </location>
</feature>
<evidence type="ECO:0000313" key="8">
    <source>
        <dbReference type="EMBL" id="MCI3269565.1"/>
    </source>
</evidence>
<evidence type="ECO:0000313" key="9">
    <source>
        <dbReference type="Proteomes" id="UP001165269"/>
    </source>
</evidence>
<keyword evidence="4 7" id="KW-0732">Signal</keyword>
<dbReference type="SUPFAM" id="SSF53850">
    <property type="entry name" value="Periplasmic binding protein-like II"/>
    <property type="match status" value="1"/>
</dbReference>
<dbReference type="EMBL" id="JALDAY010000001">
    <property type="protein sequence ID" value="MCI3269565.1"/>
    <property type="molecule type" value="Genomic_DNA"/>
</dbReference>
<dbReference type="Pfam" id="PF01547">
    <property type="entry name" value="SBP_bac_1"/>
    <property type="match status" value="1"/>
</dbReference>
<evidence type="ECO:0000256" key="2">
    <source>
        <dbReference type="ARBA" id="ARBA00008520"/>
    </source>
</evidence>
<comment type="caution">
    <text evidence="8">The sequence shown here is derived from an EMBL/GenBank/DDBJ whole genome shotgun (WGS) entry which is preliminary data.</text>
</comment>
<dbReference type="CDD" id="cd14748">
    <property type="entry name" value="PBP2_UgpB"/>
    <property type="match status" value="1"/>
</dbReference>
<comment type="function">
    <text evidence="5">Part of a binding-protein-dependent transport system for a sugar.</text>
</comment>
<dbReference type="Gene3D" id="3.40.190.10">
    <property type="entry name" value="Periplasmic binding protein-like II"/>
    <property type="match status" value="2"/>
</dbReference>
<evidence type="ECO:0000256" key="6">
    <source>
        <dbReference type="ARBA" id="ARBA00049753"/>
    </source>
</evidence>
<dbReference type="PANTHER" id="PTHR43649">
    <property type="entry name" value="ARABINOSE-BINDING PROTEIN-RELATED"/>
    <property type="match status" value="1"/>
</dbReference>
<accession>A0ABS9XX82</accession>
<dbReference type="InterPro" id="IPR006059">
    <property type="entry name" value="SBP"/>
</dbReference>
<sequence>MPEKSWNVISGAARKGASRRAAVALAASASLALLATACTGQSSSGASDDASKDVTINFWHAWSAASETKAVDDLVAGFEKAHPNIHVNVVANMTDDKINQALRTGGDKAPDVISSFTTNNVGKFCSSGALVDLNPFFKKDGIDPETTFPKAMNEYTQFDGDRCSVPLLGDAYGLYYNKTAFAKAGIKSPPKTWSEFETDAKKLTITQGDTYKQLGFMPNYHGWETTTEHYFGQFSPTYFNKAGKSNLATDPAFTAGFELQKKLVDELGGYKKLETYRATLGDEWGAKHPFHTGQVAMQLDGEWRLGMALAAKPKFEIGVAPLPVPDDQVSQYGKGYITGTIAGIAANSKKQNAAWEFVKYITTDTDAVVGFSNSIHNVPSTLAALKSPKLKYDPRFKTFLDIAANPNSTTSPASINGGVYLATIQNFGYDYESGKVTDLKAGLKKTAAQIDTDIEQAK</sequence>
<keyword evidence="9" id="KW-1185">Reference proteome</keyword>
<dbReference type="InterPro" id="IPR050490">
    <property type="entry name" value="Bact_solute-bd_prot1"/>
</dbReference>
<comment type="subcellular location">
    <subcellularLocation>
        <location evidence="1">Cell envelope</location>
    </subcellularLocation>
</comment>
<proteinExistence type="inferred from homology"/>
<comment type="similarity">
    <text evidence="2">Belongs to the bacterial solute-binding protein 1 family.</text>
</comment>
<dbReference type="PANTHER" id="PTHR43649:SF28">
    <property type="entry name" value="BINDING PROTEIN COMPONENT OF ABC SUGAR TRANSPORTER-RELATED"/>
    <property type="match status" value="1"/>
</dbReference>
<feature type="chain" id="PRO_5045445604" description="Probable sugar-binding periplasmic protein" evidence="7">
    <location>
        <begin position="38"/>
        <end position="458"/>
    </location>
</feature>
<evidence type="ECO:0000256" key="1">
    <source>
        <dbReference type="ARBA" id="ARBA00004196"/>
    </source>
</evidence>
<gene>
    <name evidence="8" type="ORF">MQP27_00340</name>
</gene>